<evidence type="ECO:0000313" key="4">
    <source>
        <dbReference type="Proteomes" id="UP001399917"/>
    </source>
</evidence>
<sequence length="67" mass="6745">MKKIAVSAIVATFVATSAFAGGYSEPVIEAETVFVEEPTSGGWLVPLALIALFAVAAANSGSDTAVE</sequence>
<protein>
    <recommendedName>
        <fullName evidence="5">Ferrochelatase</fullName>
    </recommendedName>
</protein>
<comment type="caution">
    <text evidence="3">The sequence shown here is derived from an EMBL/GenBank/DDBJ whole genome shotgun (WGS) entry which is preliminary data.</text>
</comment>
<feature type="chain" id="PRO_5047280485" description="Ferrochelatase" evidence="2">
    <location>
        <begin position="21"/>
        <end position="67"/>
    </location>
</feature>
<evidence type="ECO:0000256" key="2">
    <source>
        <dbReference type="SAM" id="SignalP"/>
    </source>
</evidence>
<reference evidence="4" key="1">
    <citation type="journal article" date="2019" name="Int. J. Syst. Evol. Microbiol.">
        <title>The Global Catalogue of Microorganisms (GCM) 10K type strain sequencing project: providing services to taxonomists for standard genome sequencing and annotation.</title>
        <authorList>
            <consortium name="The Broad Institute Genomics Platform"/>
            <consortium name="The Broad Institute Genome Sequencing Center for Infectious Disease"/>
            <person name="Wu L."/>
            <person name="Ma J."/>
        </authorList>
    </citation>
    <scope>NUCLEOTIDE SEQUENCE [LARGE SCALE GENOMIC DNA]</scope>
    <source>
        <strain evidence="4">JCM 17190</strain>
    </source>
</reference>
<keyword evidence="4" id="KW-1185">Reference proteome</keyword>
<gene>
    <name evidence="3" type="ORF">GCM10022404_26740</name>
</gene>
<dbReference type="Proteomes" id="UP001399917">
    <property type="component" value="Unassembled WGS sequence"/>
</dbReference>
<feature type="transmembrane region" description="Helical" evidence="1">
    <location>
        <begin position="44"/>
        <end position="61"/>
    </location>
</feature>
<evidence type="ECO:0000256" key="1">
    <source>
        <dbReference type="SAM" id="Phobius"/>
    </source>
</evidence>
<dbReference type="RefSeq" id="WP_344847861.1">
    <property type="nucleotide sequence ID" value="NZ_BAABDF010000007.1"/>
</dbReference>
<evidence type="ECO:0008006" key="5">
    <source>
        <dbReference type="Google" id="ProtNLM"/>
    </source>
</evidence>
<keyword evidence="1" id="KW-0812">Transmembrane</keyword>
<organism evidence="3 4">
    <name type="scientific">Celeribacter arenosi</name>
    <dbReference type="NCBI Taxonomy" id="792649"/>
    <lineage>
        <taxon>Bacteria</taxon>
        <taxon>Pseudomonadati</taxon>
        <taxon>Pseudomonadota</taxon>
        <taxon>Alphaproteobacteria</taxon>
        <taxon>Rhodobacterales</taxon>
        <taxon>Roseobacteraceae</taxon>
        <taxon>Celeribacter</taxon>
    </lineage>
</organism>
<dbReference type="EMBL" id="BAABDF010000007">
    <property type="protein sequence ID" value="GAA3875637.1"/>
    <property type="molecule type" value="Genomic_DNA"/>
</dbReference>
<accession>A0ABP7KF89</accession>
<feature type="signal peptide" evidence="2">
    <location>
        <begin position="1"/>
        <end position="20"/>
    </location>
</feature>
<keyword evidence="1" id="KW-1133">Transmembrane helix</keyword>
<evidence type="ECO:0000313" key="3">
    <source>
        <dbReference type="EMBL" id="GAA3875637.1"/>
    </source>
</evidence>
<keyword evidence="2" id="KW-0732">Signal</keyword>
<keyword evidence="1" id="KW-0472">Membrane</keyword>
<name>A0ABP7KF89_9RHOB</name>
<proteinExistence type="predicted"/>